<evidence type="ECO:0000256" key="3">
    <source>
        <dbReference type="ARBA" id="ARBA00022741"/>
    </source>
</evidence>
<dbReference type="PANTHER" id="PTHR43065">
    <property type="entry name" value="SENSOR HISTIDINE KINASE"/>
    <property type="match status" value="1"/>
</dbReference>
<keyword evidence="6" id="KW-0902">Two-component regulatory system</keyword>
<comment type="caution">
    <text evidence="8">The sequence shown here is derived from an EMBL/GenBank/DDBJ whole genome shotgun (WGS) entry which is preliminary data.</text>
</comment>
<dbReference type="InterPro" id="IPR003594">
    <property type="entry name" value="HATPase_dom"/>
</dbReference>
<feature type="domain" description="Histidine kinase/HSP90-like ATPase" evidence="7">
    <location>
        <begin position="41"/>
        <end position="98"/>
    </location>
</feature>
<dbReference type="Gene3D" id="3.30.565.10">
    <property type="entry name" value="Histidine kinase-like ATPase, C-terminal domain"/>
    <property type="match status" value="1"/>
</dbReference>
<sequence length="100" mass="11092">IVETAIELSFSGYDFYSKSGGGGLEIVREFDDSLPHLLCSPSEIEQVLINLLKNSVQAILADQGRRVDDIARITIRLKKEVGFIRLEIEDNGPGMSPETR</sequence>
<dbReference type="InterPro" id="IPR036890">
    <property type="entry name" value="HATPase_C_sf"/>
</dbReference>
<reference evidence="8" key="1">
    <citation type="submission" date="2022-03" db="EMBL/GenBank/DDBJ databases">
        <title>Draft genome sequence of Aduncisulcus paluster, a free-living microaerophilic Fornicata.</title>
        <authorList>
            <person name="Yuyama I."/>
            <person name="Kume K."/>
            <person name="Tamura T."/>
            <person name="Inagaki Y."/>
            <person name="Hashimoto T."/>
        </authorList>
    </citation>
    <scope>NUCLEOTIDE SEQUENCE</scope>
    <source>
        <strain evidence="8">NY0171</strain>
    </source>
</reference>
<keyword evidence="4" id="KW-0418">Kinase</keyword>
<evidence type="ECO:0000259" key="7">
    <source>
        <dbReference type="Pfam" id="PF02518"/>
    </source>
</evidence>
<keyword evidence="2" id="KW-0808">Transferase</keyword>
<keyword evidence="3" id="KW-0547">Nucleotide-binding</keyword>
<accession>A0ABQ5KGP6</accession>
<evidence type="ECO:0000256" key="4">
    <source>
        <dbReference type="ARBA" id="ARBA00022777"/>
    </source>
</evidence>
<evidence type="ECO:0000256" key="6">
    <source>
        <dbReference type="ARBA" id="ARBA00023012"/>
    </source>
</evidence>
<keyword evidence="9" id="KW-1185">Reference proteome</keyword>
<evidence type="ECO:0000313" key="8">
    <source>
        <dbReference type="EMBL" id="GKT30658.1"/>
    </source>
</evidence>
<organism evidence="8 9">
    <name type="scientific">Aduncisulcus paluster</name>
    <dbReference type="NCBI Taxonomy" id="2918883"/>
    <lineage>
        <taxon>Eukaryota</taxon>
        <taxon>Metamonada</taxon>
        <taxon>Carpediemonas-like organisms</taxon>
        <taxon>Aduncisulcus</taxon>
    </lineage>
</organism>
<dbReference type="SUPFAM" id="SSF55874">
    <property type="entry name" value="ATPase domain of HSP90 chaperone/DNA topoisomerase II/histidine kinase"/>
    <property type="match status" value="1"/>
</dbReference>
<name>A0ABQ5KGP6_9EUKA</name>
<dbReference type="EMBL" id="BQXS01008965">
    <property type="protein sequence ID" value="GKT30658.1"/>
    <property type="molecule type" value="Genomic_DNA"/>
</dbReference>
<dbReference type="Pfam" id="PF02518">
    <property type="entry name" value="HATPase_c"/>
    <property type="match status" value="1"/>
</dbReference>
<evidence type="ECO:0000256" key="5">
    <source>
        <dbReference type="ARBA" id="ARBA00022840"/>
    </source>
</evidence>
<gene>
    <name evidence="8" type="ORF">ADUPG1_005586</name>
</gene>
<feature type="non-terminal residue" evidence="8">
    <location>
        <position position="1"/>
    </location>
</feature>
<dbReference type="PANTHER" id="PTHR43065:SF10">
    <property type="entry name" value="PEROXIDE STRESS-ACTIVATED HISTIDINE KINASE MAK3"/>
    <property type="match status" value="1"/>
</dbReference>
<proteinExistence type="predicted"/>
<evidence type="ECO:0000256" key="1">
    <source>
        <dbReference type="ARBA" id="ARBA00022553"/>
    </source>
</evidence>
<feature type="non-terminal residue" evidence="8">
    <location>
        <position position="100"/>
    </location>
</feature>
<evidence type="ECO:0000256" key="2">
    <source>
        <dbReference type="ARBA" id="ARBA00022679"/>
    </source>
</evidence>
<protein>
    <submittedName>
        <fullName evidence="8">PAS domain S-box protein</fullName>
    </submittedName>
</protein>
<evidence type="ECO:0000313" key="9">
    <source>
        <dbReference type="Proteomes" id="UP001057375"/>
    </source>
</evidence>
<keyword evidence="5" id="KW-0067">ATP-binding</keyword>
<dbReference type="Proteomes" id="UP001057375">
    <property type="component" value="Unassembled WGS sequence"/>
</dbReference>
<keyword evidence="1" id="KW-0597">Phosphoprotein</keyword>